<keyword evidence="3" id="KW-1185">Reference proteome</keyword>
<protein>
    <submittedName>
        <fullName evidence="2">Uncharacterized protein</fullName>
    </submittedName>
</protein>
<evidence type="ECO:0000313" key="3">
    <source>
        <dbReference type="Proteomes" id="UP001157418"/>
    </source>
</evidence>
<organism evidence="2 3">
    <name type="scientific">Lactuca virosa</name>
    <dbReference type="NCBI Taxonomy" id="75947"/>
    <lineage>
        <taxon>Eukaryota</taxon>
        <taxon>Viridiplantae</taxon>
        <taxon>Streptophyta</taxon>
        <taxon>Embryophyta</taxon>
        <taxon>Tracheophyta</taxon>
        <taxon>Spermatophyta</taxon>
        <taxon>Magnoliopsida</taxon>
        <taxon>eudicotyledons</taxon>
        <taxon>Gunneridae</taxon>
        <taxon>Pentapetalae</taxon>
        <taxon>asterids</taxon>
        <taxon>campanulids</taxon>
        <taxon>Asterales</taxon>
        <taxon>Asteraceae</taxon>
        <taxon>Cichorioideae</taxon>
        <taxon>Cichorieae</taxon>
        <taxon>Lactucinae</taxon>
        <taxon>Lactuca</taxon>
    </lineage>
</organism>
<feature type="region of interest" description="Disordered" evidence="1">
    <location>
        <begin position="50"/>
        <end position="95"/>
    </location>
</feature>
<dbReference type="EMBL" id="CAKMRJ010005412">
    <property type="protein sequence ID" value="CAH1442094.1"/>
    <property type="molecule type" value="Genomic_DNA"/>
</dbReference>
<dbReference type="Proteomes" id="UP001157418">
    <property type="component" value="Unassembled WGS sequence"/>
</dbReference>
<sequence length="122" mass="14606">MEHKELEEKVEKEVNYSKPLMSMPMIFELFLFTRLAYPVKEPIKAKEKENYEPHFDMKNLERDNTKAKDTGMKKEPKRKHNEDVNPKMLESSRKAFNKRVAYKRTRLKMMENGELTLPPETT</sequence>
<evidence type="ECO:0000313" key="2">
    <source>
        <dbReference type="EMBL" id="CAH1442094.1"/>
    </source>
</evidence>
<name>A0AAU9NW02_9ASTR</name>
<reference evidence="2 3" key="1">
    <citation type="submission" date="2022-01" db="EMBL/GenBank/DDBJ databases">
        <authorList>
            <person name="Xiong W."/>
            <person name="Schranz E."/>
        </authorList>
    </citation>
    <scope>NUCLEOTIDE SEQUENCE [LARGE SCALE GENOMIC DNA]</scope>
</reference>
<proteinExistence type="predicted"/>
<comment type="caution">
    <text evidence="2">The sequence shown here is derived from an EMBL/GenBank/DDBJ whole genome shotgun (WGS) entry which is preliminary data.</text>
</comment>
<gene>
    <name evidence="2" type="ORF">LVIROSA_LOCUS28106</name>
</gene>
<feature type="compositionally biased region" description="Basic and acidic residues" evidence="1">
    <location>
        <begin position="50"/>
        <end position="93"/>
    </location>
</feature>
<accession>A0AAU9NW02</accession>
<evidence type="ECO:0000256" key="1">
    <source>
        <dbReference type="SAM" id="MobiDB-lite"/>
    </source>
</evidence>
<dbReference type="AlphaFoldDB" id="A0AAU9NW02"/>